<name>A0ABQ9UGE8_SAGOE</name>
<sequence>MWKQLTGPRRTEEACPQQAVCGQSRALTCLRDSHRQDEAKTESCDLHLLGAAESDAREEKPGKWGLHRK</sequence>
<keyword evidence="2" id="KW-1185">Reference proteome</keyword>
<dbReference type="EMBL" id="JASSZA010000013">
    <property type="protein sequence ID" value="KAK2095805.1"/>
    <property type="molecule type" value="Genomic_DNA"/>
</dbReference>
<comment type="caution">
    <text evidence="1">The sequence shown here is derived from an EMBL/GenBank/DDBJ whole genome shotgun (WGS) entry which is preliminary data.</text>
</comment>
<gene>
    <name evidence="1" type="ORF">P7K49_027221</name>
</gene>
<accession>A0ABQ9UGE8</accession>
<feature type="non-terminal residue" evidence="1">
    <location>
        <position position="69"/>
    </location>
</feature>
<evidence type="ECO:0000313" key="2">
    <source>
        <dbReference type="Proteomes" id="UP001266305"/>
    </source>
</evidence>
<reference evidence="1 2" key="1">
    <citation type="submission" date="2023-05" db="EMBL/GenBank/DDBJ databases">
        <title>B98-5 Cell Line De Novo Hybrid Assembly: An Optical Mapping Approach.</title>
        <authorList>
            <person name="Kananen K."/>
            <person name="Auerbach J.A."/>
            <person name="Kautto E."/>
            <person name="Blachly J.S."/>
        </authorList>
    </citation>
    <scope>NUCLEOTIDE SEQUENCE [LARGE SCALE GENOMIC DNA]</scope>
    <source>
        <strain evidence="1">B95-8</strain>
        <tissue evidence="1">Cell line</tissue>
    </source>
</reference>
<dbReference type="Proteomes" id="UP001266305">
    <property type="component" value="Unassembled WGS sequence"/>
</dbReference>
<organism evidence="1 2">
    <name type="scientific">Saguinus oedipus</name>
    <name type="common">Cotton-top tamarin</name>
    <name type="synonym">Oedipomidas oedipus</name>
    <dbReference type="NCBI Taxonomy" id="9490"/>
    <lineage>
        <taxon>Eukaryota</taxon>
        <taxon>Metazoa</taxon>
        <taxon>Chordata</taxon>
        <taxon>Craniata</taxon>
        <taxon>Vertebrata</taxon>
        <taxon>Euteleostomi</taxon>
        <taxon>Mammalia</taxon>
        <taxon>Eutheria</taxon>
        <taxon>Euarchontoglires</taxon>
        <taxon>Primates</taxon>
        <taxon>Haplorrhini</taxon>
        <taxon>Platyrrhini</taxon>
        <taxon>Cebidae</taxon>
        <taxon>Callitrichinae</taxon>
        <taxon>Saguinus</taxon>
    </lineage>
</organism>
<proteinExistence type="predicted"/>
<evidence type="ECO:0000313" key="1">
    <source>
        <dbReference type="EMBL" id="KAK2095805.1"/>
    </source>
</evidence>
<protein>
    <submittedName>
        <fullName evidence="1">Uncharacterized protein</fullName>
    </submittedName>
</protein>